<evidence type="ECO:0000313" key="2">
    <source>
        <dbReference type="Proteomes" id="UP001439008"/>
    </source>
</evidence>
<dbReference type="EMBL" id="JBDODL010002688">
    <property type="protein sequence ID" value="MES1922377.1"/>
    <property type="molecule type" value="Genomic_DNA"/>
</dbReference>
<keyword evidence="2" id="KW-1185">Reference proteome</keyword>
<comment type="caution">
    <text evidence="1">The sequence shown here is derived from an EMBL/GenBank/DDBJ whole genome shotgun (WGS) entry which is preliminary data.</text>
</comment>
<reference evidence="1 2" key="1">
    <citation type="journal article" date="2024" name="BMC Biol.">
        <title>Comparative genomics of Ascetosporea gives new insight into the evolutionary basis for animal parasitism in Rhizaria.</title>
        <authorList>
            <person name="Hiltunen Thoren M."/>
            <person name="Onut-Brannstrom I."/>
            <person name="Alfjorden A."/>
            <person name="Peckova H."/>
            <person name="Swords F."/>
            <person name="Hooper C."/>
            <person name="Holzer A.S."/>
            <person name="Bass D."/>
            <person name="Burki F."/>
        </authorList>
    </citation>
    <scope>NUCLEOTIDE SEQUENCE [LARGE SCALE GENOMIC DNA]</scope>
    <source>
        <strain evidence="1">20-A016</strain>
    </source>
</reference>
<gene>
    <name evidence="1" type="ORF">MHBO_003884</name>
</gene>
<protein>
    <submittedName>
        <fullName evidence="1">Uncharacterized protein</fullName>
    </submittedName>
</protein>
<organism evidence="1 2">
    <name type="scientific">Bonamia ostreae</name>
    <dbReference type="NCBI Taxonomy" id="126728"/>
    <lineage>
        <taxon>Eukaryota</taxon>
        <taxon>Sar</taxon>
        <taxon>Rhizaria</taxon>
        <taxon>Endomyxa</taxon>
        <taxon>Ascetosporea</taxon>
        <taxon>Haplosporida</taxon>
        <taxon>Bonamia</taxon>
    </lineage>
</organism>
<proteinExistence type="predicted"/>
<evidence type="ECO:0000313" key="1">
    <source>
        <dbReference type="EMBL" id="MES1922377.1"/>
    </source>
</evidence>
<accession>A0ABV2ARU5</accession>
<dbReference type="Proteomes" id="UP001439008">
    <property type="component" value="Unassembled WGS sequence"/>
</dbReference>
<feature type="non-terminal residue" evidence="1">
    <location>
        <position position="1"/>
    </location>
</feature>
<sequence length="134" mass="15673">AISDIMSIIRSFSLGLVCSGIAYDRFTRKLDCNFGVIKSEISKNIENLKKLTERFGRISQKNKMLCQISERKIDPILSAQMSENLSSKKALQNMYPYYWNQSLYSINDAIVNFFEYDYKNGAQKKWEKIKSFRK</sequence>
<name>A0ABV2ARU5_9EUKA</name>